<dbReference type="AlphaFoldDB" id="A0A447JLQ7"/>
<evidence type="ECO:0000313" key="2">
    <source>
        <dbReference type="EMBL" id="VDY44656.1"/>
    </source>
</evidence>
<feature type="region of interest" description="Disordered" evidence="1">
    <location>
        <begin position="43"/>
        <end position="64"/>
    </location>
</feature>
<dbReference type="Pfam" id="PF05766">
    <property type="entry name" value="NinG"/>
    <property type="match status" value="1"/>
</dbReference>
<reference evidence="2 3" key="1">
    <citation type="submission" date="2018-12" db="EMBL/GenBank/DDBJ databases">
        <authorList>
            <consortium name="Pathogen Informatics"/>
        </authorList>
    </citation>
    <scope>NUCLEOTIDE SEQUENCE [LARGE SCALE GENOMIC DNA]</scope>
    <source>
        <strain evidence="2 3">NCTC7102</strain>
    </source>
</reference>
<gene>
    <name evidence="2" type="primary">ylcG</name>
    <name evidence="2" type="ORF">NCTC7102_04400</name>
</gene>
<dbReference type="EMBL" id="LR133909">
    <property type="protein sequence ID" value="VDY44656.1"/>
    <property type="molecule type" value="Genomic_DNA"/>
</dbReference>
<evidence type="ECO:0000313" key="3">
    <source>
        <dbReference type="Proteomes" id="UP000281393"/>
    </source>
</evidence>
<proteinExistence type="predicted"/>
<dbReference type="NCBIfam" id="NF033498">
    <property type="entry name" value="YlcG_phage_expr"/>
    <property type="match status" value="1"/>
</dbReference>
<dbReference type="InterPro" id="IPR008713">
    <property type="entry name" value="Phage_lambda_NinG"/>
</dbReference>
<dbReference type="Proteomes" id="UP000281393">
    <property type="component" value="Chromosome"/>
</dbReference>
<organism evidence="2 3">
    <name type="scientific">Salmonella enterica subsp. enterica serovar Daytona</name>
    <dbReference type="NCBI Taxonomy" id="1962639"/>
    <lineage>
        <taxon>Bacteria</taxon>
        <taxon>Pseudomonadati</taxon>
        <taxon>Pseudomonadota</taxon>
        <taxon>Gammaproteobacteria</taxon>
        <taxon>Enterobacterales</taxon>
        <taxon>Enterobacteriaceae</taxon>
        <taxon>Salmonella</taxon>
    </lineage>
</organism>
<accession>A0A447JLQ7</accession>
<dbReference type="InterPro" id="IPR049596">
    <property type="entry name" value="YlcG-like"/>
</dbReference>
<protein>
    <submittedName>
        <fullName evidence="2">Bacteriophage Lambda NinG protein</fullName>
    </submittedName>
</protein>
<sequence length="259" mass="29804">MAKLPRRKCANKECRQWFHPIREGQIVCSYQCASAVGKEQTRKAREAAQRKAQSLQRAAEKKERATWRQRKAAVKPLKHWIDLTQRAVNDICRETELAEGLGCISCGTKTAFAWHAGHYRTTAAAGHLRFTRFNIHLQCDVCNVYKSGNIEAYRTALVERYGEAAVLALENNNTPHRWTVEELKEIRLAALADLRALKKAGGRMKPELIEILRMRWQRLRIYRRPGSVLVDYRIPAQFCSYLSVHRILLNEHSIPPVCT</sequence>
<evidence type="ECO:0000256" key="1">
    <source>
        <dbReference type="SAM" id="MobiDB-lite"/>
    </source>
</evidence>
<name>A0A447JLQ7_SALET</name>